<name>A0A162KEK8_CORFA</name>
<feature type="signal peptide" evidence="1">
    <location>
        <begin position="1"/>
        <end position="18"/>
    </location>
</feature>
<dbReference type="OrthoDB" id="2112446at2759"/>
<sequence>MSARLLVHFLALAPMALAGTIQYPEVVPGPGLPSLQELGLTTEQLYSMGPPEPADLEAFSANFVGKCGPADAAYTNVNGIIACYHYLKNLGTQRCTTPGNYKSIEFCHSGDASITGTSLKSNGASSYCRDVASGLLWVVDHCTRPNQSCAGAQAAGGNGNLVVFGGSKKWTGFITAWVDLA</sequence>
<dbReference type="STRING" id="1081104.A0A162KEK8"/>
<dbReference type="RefSeq" id="XP_018707069.1">
    <property type="nucleotide sequence ID" value="XM_018845346.1"/>
</dbReference>
<evidence type="ECO:0000313" key="2">
    <source>
        <dbReference type="EMBL" id="OAA71188.1"/>
    </source>
</evidence>
<dbReference type="EMBL" id="AZHB01000003">
    <property type="protein sequence ID" value="OAA71188.1"/>
    <property type="molecule type" value="Genomic_DNA"/>
</dbReference>
<dbReference type="AlphaFoldDB" id="A0A162KEK8"/>
<keyword evidence="3" id="KW-1185">Reference proteome</keyword>
<gene>
    <name evidence="2" type="ORF">ISF_01739</name>
</gene>
<evidence type="ECO:0000313" key="3">
    <source>
        <dbReference type="Proteomes" id="UP000076744"/>
    </source>
</evidence>
<keyword evidence="1" id="KW-0732">Signal</keyword>
<evidence type="ECO:0000256" key="1">
    <source>
        <dbReference type="SAM" id="SignalP"/>
    </source>
</evidence>
<feature type="chain" id="PRO_5007836522" evidence="1">
    <location>
        <begin position="19"/>
        <end position="181"/>
    </location>
</feature>
<proteinExistence type="predicted"/>
<comment type="caution">
    <text evidence="2">The sequence shown here is derived from an EMBL/GenBank/DDBJ whole genome shotgun (WGS) entry which is preliminary data.</text>
</comment>
<dbReference type="GeneID" id="30018031"/>
<reference evidence="2 3" key="1">
    <citation type="journal article" date="2016" name="Genome Biol. Evol.">
        <title>Divergent and convergent evolution of fungal pathogenicity.</title>
        <authorList>
            <person name="Shang Y."/>
            <person name="Xiao G."/>
            <person name="Zheng P."/>
            <person name="Cen K."/>
            <person name="Zhan S."/>
            <person name="Wang C."/>
        </authorList>
    </citation>
    <scope>NUCLEOTIDE SEQUENCE [LARGE SCALE GENOMIC DNA]</scope>
    <source>
        <strain evidence="2 3">ARSEF 2679</strain>
    </source>
</reference>
<accession>A0A162KEK8</accession>
<protein>
    <submittedName>
        <fullName evidence="2">Uncharacterized protein</fullName>
    </submittedName>
</protein>
<organism evidence="2 3">
    <name type="scientific">Cordyceps fumosorosea (strain ARSEF 2679)</name>
    <name type="common">Isaria fumosorosea</name>
    <dbReference type="NCBI Taxonomy" id="1081104"/>
    <lineage>
        <taxon>Eukaryota</taxon>
        <taxon>Fungi</taxon>
        <taxon>Dikarya</taxon>
        <taxon>Ascomycota</taxon>
        <taxon>Pezizomycotina</taxon>
        <taxon>Sordariomycetes</taxon>
        <taxon>Hypocreomycetidae</taxon>
        <taxon>Hypocreales</taxon>
        <taxon>Cordycipitaceae</taxon>
        <taxon>Cordyceps</taxon>
    </lineage>
</organism>
<dbReference type="PANTHER" id="PTHR39603:SF1">
    <property type="entry name" value="CYANOVIRIN-N DOMAIN-CONTAINING PROTEIN"/>
    <property type="match status" value="1"/>
</dbReference>
<dbReference type="PANTHER" id="PTHR39603">
    <property type="entry name" value="CYANOVIRIN-N DOMAIN-CONTAINING PROTEIN"/>
    <property type="match status" value="1"/>
</dbReference>
<dbReference type="Proteomes" id="UP000076744">
    <property type="component" value="Unassembled WGS sequence"/>
</dbReference>